<proteinExistence type="predicted"/>
<evidence type="ECO:0000256" key="1">
    <source>
        <dbReference type="SAM" id="MobiDB-lite"/>
    </source>
</evidence>
<feature type="compositionally biased region" description="Basic and acidic residues" evidence="1">
    <location>
        <begin position="21"/>
        <end position="31"/>
    </location>
</feature>
<organism evidence="2 3">
    <name type="scientific">Mycobacterium mantenii</name>
    <dbReference type="NCBI Taxonomy" id="560555"/>
    <lineage>
        <taxon>Bacteria</taxon>
        <taxon>Bacillati</taxon>
        <taxon>Actinomycetota</taxon>
        <taxon>Actinomycetes</taxon>
        <taxon>Mycobacteriales</taxon>
        <taxon>Mycobacteriaceae</taxon>
        <taxon>Mycobacterium</taxon>
        <taxon>Mycobacterium avium complex (MAC)</taxon>
    </lineage>
</organism>
<sequence>MGWGEWSLVTSNVVRSRRRLERPAADRDSDAGRAGAAADGSAGMGRRVVGCWSIVTWGGA</sequence>
<reference evidence="2 3" key="1">
    <citation type="journal article" date="2019" name="Emerg. Microbes Infect.">
        <title>Comprehensive subspecies identification of 175 nontuberculous mycobacteria species based on 7547 genomic profiles.</title>
        <authorList>
            <person name="Matsumoto Y."/>
            <person name="Kinjo T."/>
            <person name="Motooka D."/>
            <person name="Nabeya D."/>
            <person name="Jung N."/>
            <person name="Uechi K."/>
            <person name="Horii T."/>
            <person name="Iida T."/>
            <person name="Fujita J."/>
            <person name="Nakamura S."/>
        </authorList>
    </citation>
    <scope>NUCLEOTIDE SEQUENCE [LARGE SCALE GENOMIC DNA]</scope>
    <source>
        <strain evidence="2 3">JCM 18113</strain>
    </source>
</reference>
<feature type="region of interest" description="Disordered" evidence="1">
    <location>
        <begin position="19"/>
        <end position="43"/>
    </location>
</feature>
<evidence type="ECO:0000313" key="3">
    <source>
        <dbReference type="Proteomes" id="UP000465812"/>
    </source>
</evidence>
<gene>
    <name evidence="2" type="ORF">MMAN_06170</name>
</gene>
<name>A0ABM7JLV4_MYCNT</name>
<dbReference type="EMBL" id="AP022590">
    <property type="protein sequence ID" value="BBY36483.1"/>
    <property type="molecule type" value="Genomic_DNA"/>
</dbReference>
<dbReference type="Proteomes" id="UP000465812">
    <property type="component" value="Chromosome"/>
</dbReference>
<accession>A0ABM7JLV4</accession>
<keyword evidence="3" id="KW-1185">Reference proteome</keyword>
<feature type="compositionally biased region" description="Low complexity" evidence="1">
    <location>
        <begin position="32"/>
        <end position="43"/>
    </location>
</feature>
<evidence type="ECO:0000313" key="2">
    <source>
        <dbReference type="EMBL" id="BBY36483.1"/>
    </source>
</evidence>
<protein>
    <submittedName>
        <fullName evidence="2">Uncharacterized protein</fullName>
    </submittedName>
</protein>